<evidence type="ECO:0000313" key="2">
    <source>
        <dbReference type="EMBL" id="MCZ3373323.1"/>
    </source>
</evidence>
<evidence type="ECO:0000313" key="3">
    <source>
        <dbReference type="Proteomes" id="UP001068021"/>
    </source>
</evidence>
<accession>A0A9E5A810</accession>
<sequence>MLETVSDETVIDRISGSICRQVKMEDAEISKEEYSHLSSKMAQYIDINFTSNFEYEINYEIPKNIMKIGIDKYMSPKLPEEKLLEEEKLFRERLTGFKTAYNQFKEEFKK</sequence>
<proteinExistence type="predicted"/>
<dbReference type="AlphaFoldDB" id="A0A9E5A810"/>
<dbReference type="RefSeq" id="WP_048081504.1">
    <property type="nucleotide sequence ID" value="NZ_JAPVER010000020.1"/>
</dbReference>
<dbReference type="EMBL" id="JAPVES010000030">
    <property type="protein sequence ID" value="MCZ3373323.1"/>
    <property type="molecule type" value="Genomic_DNA"/>
</dbReference>
<comment type="caution">
    <text evidence="2">The sequence shown here is derived from an EMBL/GenBank/DDBJ whole genome shotgun (WGS) entry which is preliminary data.</text>
</comment>
<reference evidence="2" key="1">
    <citation type="submission" date="2022-12" db="EMBL/GenBank/DDBJ databases">
        <title>Reclassification of two methanogenic archaea species isolated from the Kolyma lowland permafrost.</title>
        <authorList>
            <person name="Trubitsyn V.E."/>
            <person name="Rivkina E.M."/>
            <person name="Shcherbakova V.A."/>
        </authorList>
    </citation>
    <scope>NUCLEOTIDE SEQUENCE</scope>
    <source>
        <strain evidence="1">M2</strain>
        <strain evidence="2">MK4</strain>
    </source>
</reference>
<evidence type="ECO:0000313" key="1">
    <source>
        <dbReference type="EMBL" id="MCZ3365570.1"/>
    </source>
</evidence>
<dbReference type="Proteomes" id="UP001074446">
    <property type="component" value="Unassembled WGS sequence"/>
</dbReference>
<dbReference type="Proteomes" id="UP001068021">
    <property type="component" value="Unassembled WGS sequence"/>
</dbReference>
<keyword evidence="3" id="KW-1185">Reference proteome</keyword>
<name>A0A9E5A810_9EURY</name>
<protein>
    <submittedName>
        <fullName evidence="2">Uncharacterized protein</fullName>
    </submittedName>
</protein>
<dbReference type="EMBL" id="JAPVER010000020">
    <property type="protein sequence ID" value="MCZ3365570.1"/>
    <property type="molecule type" value="Genomic_DNA"/>
</dbReference>
<organism evidence="2">
    <name type="scientific">Methanobacterium veterum</name>
    <dbReference type="NCBI Taxonomy" id="408577"/>
    <lineage>
        <taxon>Archaea</taxon>
        <taxon>Methanobacteriati</taxon>
        <taxon>Methanobacteriota</taxon>
        <taxon>Methanomada group</taxon>
        <taxon>Methanobacteria</taxon>
        <taxon>Methanobacteriales</taxon>
        <taxon>Methanobacteriaceae</taxon>
        <taxon>Methanobacterium</taxon>
    </lineage>
</organism>
<gene>
    <name evidence="2" type="ORF">O3H35_11820</name>
    <name evidence="1" type="ORF">O3H54_06710</name>
</gene>